<comment type="caution">
    <text evidence="1">The sequence shown here is derived from an EMBL/GenBank/DDBJ whole genome shotgun (WGS) entry which is preliminary data.</text>
</comment>
<dbReference type="CDD" id="cd07176">
    <property type="entry name" value="terB"/>
    <property type="match status" value="1"/>
</dbReference>
<proteinExistence type="predicted"/>
<evidence type="ECO:0000313" key="1">
    <source>
        <dbReference type="EMBL" id="MFB2839244.1"/>
    </source>
</evidence>
<protein>
    <submittedName>
        <fullName evidence="1">Tellurite resistance TerB family protein</fullName>
    </submittedName>
</protein>
<keyword evidence="2" id="KW-1185">Reference proteome</keyword>
<name>A0ABV4WVV1_9CYAN</name>
<reference evidence="1 2" key="1">
    <citation type="submission" date="2024-09" db="EMBL/GenBank/DDBJ databases">
        <title>Floridaenema gen nov. (Aerosakkonemataceae, Aerosakkonematales ord. nov., Cyanobacteria) from benthic tropical and subtropical fresh waters, with the description of four new species.</title>
        <authorList>
            <person name="Moretto J.A."/>
            <person name="Berthold D.E."/>
            <person name="Lefler F.W."/>
            <person name="Huang I.-S."/>
            <person name="Laughinghouse H. IV."/>
        </authorList>
    </citation>
    <scope>NUCLEOTIDE SEQUENCE [LARGE SCALE GENOMIC DNA]</scope>
    <source>
        <strain evidence="1 2">BLCC-F167</strain>
    </source>
</reference>
<evidence type="ECO:0000313" key="2">
    <source>
        <dbReference type="Proteomes" id="UP001576780"/>
    </source>
</evidence>
<dbReference type="Proteomes" id="UP001576780">
    <property type="component" value="Unassembled WGS sequence"/>
</dbReference>
<organism evidence="1 2">
    <name type="scientific">Floridaenema evergladense BLCC-F167</name>
    <dbReference type="NCBI Taxonomy" id="3153639"/>
    <lineage>
        <taxon>Bacteria</taxon>
        <taxon>Bacillati</taxon>
        <taxon>Cyanobacteriota</taxon>
        <taxon>Cyanophyceae</taxon>
        <taxon>Oscillatoriophycideae</taxon>
        <taxon>Aerosakkonematales</taxon>
        <taxon>Aerosakkonemataceae</taxon>
        <taxon>Floridanema</taxon>
        <taxon>Floridanema evergladense</taxon>
    </lineage>
</organism>
<dbReference type="EMBL" id="JBHFNT010000300">
    <property type="protein sequence ID" value="MFB2839244.1"/>
    <property type="molecule type" value="Genomic_DNA"/>
</dbReference>
<gene>
    <name evidence="1" type="ORF">ACE1CA_32540</name>
</gene>
<accession>A0ABV4WVV1</accession>
<sequence length="344" mass="38774">MGKYDSIFNSDRLTEMLSPEETVAAIAIVAIEAVKPDYDDAELTKLENILWESDLCADYAKDEISELVDRILDIAEQEDLGTLFNTAYQYLPDDLTLDAFEAAATMLVDGGEVSDEGVEFLTELQIALEIPDEQAQEIIDAVLEDVAEIDDLEISEFEYYDAPTGNFSVPVPVELEKGGKVDSQPGTVTFSDDFGTLLRIDYWQAIDVDAEAEKIENLGKENYLKAILEEYFSQSIVNGIPNAKVIYEQYLADLNFGAFFAVVDLPEGSTMTVSHNSQPPIRLNAYRGIVVFDVDDYMYVVSCQRNFLHDEEPGEIEDETEELKDQLYEFVESIEFLDEFDDDY</sequence>
<dbReference type="RefSeq" id="WP_413281525.1">
    <property type="nucleotide sequence ID" value="NZ_JBHFNT010000300.1"/>
</dbReference>